<dbReference type="GO" id="GO:0003700">
    <property type="term" value="F:DNA-binding transcription factor activity"/>
    <property type="evidence" value="ECO:0007669"/>
    <property type="project" value="InterPro"/>
</dbReference>
<dbReference type="RefSeq" id="WP_176556009.1">
    <property type="nucleotide sequence ID" value="NZ_FXXP01000001.1"/>
</dbReference>
<dbReference type="Gene3D" id="3.40.50.880">
    <property type="match status" value="1"/>
</dbReference>
<dbReference type="SMART" id="SM00342">
    <property type="entry name" value="HTH_ARAC"/>
    <property type="match status" value="1"/>
</dbReference>
<dbReference type="AlphaFoldDB" id="A0A238J9G9"/>
<dbReference type="PROSITE" id="PS01124">
    <property type="entry name" value="HTH_ARAC_FAMILY_2"/>
    <property type="match status" value="1"/>
</dbReference>
<evidence type="ECO:0000256" key="3">
    <source>
        <dbReference type="ARBA" id="ARBA00023163"/>
    </source>
</evidence>
<evidence type="ECO:0000313" key="6">
    <source>
        <dbReference type="Proteomes" id="UP000225972"/>
    </source>
</evidence>
<evidence type="ECO:0000259" key="4">
    <source>
        <dbReference type="PROSITE" id="PS01124"/>
    </source>
</evidence>
<dbReference type="PANTHER" id="PTHR46796">
    <property type="entry name" value="HTH-TYPE TRANSCRIPTIONAL ACTIVATOR RHAS-RELATED"/>
    <property type="match status" value="1"/>
</dbReference>
<keyword evidence="3" id="KW-0804">Transcription</keyword>
<keyword evidence="6" id="KW-1185">Reference proteome</keyword>
<gene>
    <name evidence="5" type="primary">cdhR_1</name>
    <name evidence="5" type="ORF">TRP8649_00686</name>
</gene>
<sequence>MHHQPHIKADRASNIRPFKTTSKHVAIVVQDAGSAYAVTACEELFALANRFSTDVQYNVDIVEDFAQAFETGAEFSDRTVILFGSVETPWLINAQDARKLRTHLPCVQRVGFVGSAVLAAADIPPYRSHKYCVHMEFSQAANELQLHSDDTRATSLRDRNVYSATGKLAAAHMVIEMITVDCGEYLAEQVQSCVGLAAAHANTRTDTENHYIRLAHGDQTVSRAIAIMKDHIEDPLRIEDFYKLLPVSSRQLQRSFMKYFNETPLTVYRNIRLERANQLLKFTDLPIREVAIATGFSCGSLFSKQFQRRYFLHPIRCRELRYARPAAANEPAENAQDCKRTLSAL</sequence>
<evidence type="ECO:0000313" key="5">
    <source>
        <dbReference type="EMBL" id="SMX26602.1"/>
    </source>
</evidence>
<accession>A0A238J9G9</accession>
<dbReference type="SUPFAM" id="SSF46689">
    <property type="entry name" value="Homeodomain-like"/>
    <property type="match status" value="1"/>
</dbReference>
<dbReference type="InterPro" id="IPR009057">
    <property type="entry name" value="Homeodomain-like_sf"/>
</dbReference>
<reference evidence="6" key="1">
    <citation type="submission" date="2017-05" db="EMBL/GenBank/DDBJ databases">
        <authorList>
            <person name="Rodrigo-Torres L."/>
            <person name="Arahal R. D."/>
            <person name="Lucena T."/>
        </authorList>
    </citation>
    <scope>NUCLEOTIDE SEQUENCE [LARGE SCALE GENOMIC DNA]</scope>
    <source>
        <strain evidence="6">CECT 8649</strain>
    </source>
</reference>
<dbReference type="InterPro" id="IPR029062">
    <property type="entry name" value="Class_I_gatase-like"/>
</dbReference>
<dbReference type="Proteomes" id="UP000225972">
    <property type="component" value="Unassembled WGS sequence"/>
</dbReference>
<dbReference type="InterPro" id="IPR018060">
    <property type="entry name" value="HTH_AraC"/>
</dbReference>
<dbReference type="InterPro" id="IPR050204">
    <property type="entry name" value="AraC_XylS_family_regulators"/>
</dbReference>
<dbReference type="GO" id="GO:0043565">
    <property type="term" value="F:sequence-specific DNA binding"/>
    <property type="evidence" value="ECO:0007669"/>
    <property type="project" value="InterPro"/>
</dbReference>
<dbReference type="PANTHER" id="PTHR46796:SF12">
    <property type="entry name" value="HTH-TYPE DNA-BINDING TRANSCRIPTIONAL ACTIVATOR EUTR"/>
    <property type="match status" value="1"/>
</dbReference>
<feature type="domain" description="HTH araC/xylS-type" evidence="4">
    <location>
        <begin position="222"/>
        <end position="320"/>
    </location>
</feature>
<organism evidence="5 6">
    <name type="scientific">Pelagimonas phthalicica</name>
    <dbReference type="NCBI Taxonomy" id="1037362"/>
    <lineage>
        <taxon>Bacteria</taxon>
        <taxon>Pseudomonadati</taxon>
        <taxon>Pseudomonadota</taxon>
        <taxon>Alphaproteobacteria</taxon>
        <taxon>Rhodobacterales</taxon>
        <taxon>Roseobacteraceae</taxon>
        <taxon>Pelagimonas</taxon>
    </lineage>
</organism>
<dbReference type="Gene3D" id="1.10.10.60">
    <property type="entry name" value="Homeodomain-like"/>
    <property type="match status" value="1"/>
</dbReference>
<evidence type="ECO:0000256" key="1">
    <source>
        <dbReference type="ARBA" id="ARBA00023015"/>
    </source>
</evidence>
<proteinExistence type="predicted"/>
<dbReference type="Pfam" id="PF12833">
    <property type="entry name" value="HTH_18"/>
    <property type="match status" value="1"/>
</dbReference>
<keyword evidence="2" id="KW-0238">DNA-binding</keyword>
<dbReference type="EMBL" id="FXXP01000001">
    <property type="protein sequence ID" value="SMX26602.1"/>
    <property type="molecule type" value="Genomic_DNA"/>
</dbReference>
<keyword evidence="1" id="KW-0805">Transcription regulation</keyword>
<protein>
    <submittedName>
        <fullName evidence="5">HTH-type transcriptional regulator CdhR</fullName>
    </submittedName>
</protein>
<evidence type="ECO:0000256" key="2">
    <source>
        <dbReference type="ARBA" id="ARBA00023125"/>
    </source>
</evidence>
<name>A0A238J9G9_9RHOB</name>
<dbReference type="SUPFAM" id="SSF52317">
    <property type="entry name" value="Class I glutamine amidotransferase-like"/>
    <property type="match status" value="1"/>
</dbReference>